<dbReference type="KEGG" id="ccun:CCUN_1536"/>
<protein>
    <submittedName>
        <fullName evidence="2">Uncharacterized protein</fullName>
    </submittedName>
</protein>
<keyword evidence="1" id="KW-0175">Coiled coil</keyword>
<evidence type="ECO:0000313" key="3">
    <source>
        <dbReference type="Proteomes" id="UP000192902"/>
    </source>
</evidence>
<dbReference type="Proteomes" id="UP000192902">
    <property type="component" value="Chromosome"/>
</dbReference>
<dbReference type="EMBL" id="CP020867">
    <property type="protein sequence ID" value="ARJ57119.1"/>
    <property type="molecule type" value="Genomic_DNA"/>
</dbReference>
<dbReference type="AlphaFoldDB" id="A0A1W6BYE5"/>
<dbReference type="RefSeq" id="WP_027305981.1">
    <property type="nucleotide sequence ID" value="NZ_CP020867.1"/>
</dbReference>
<accession>A0A1W6BYE5</accession>
<reference evidence="2 3" key="1">
    <citation type="submission" date="2017-04" db="EMBL/GenBank/DDBJ databases">
        <title>Complete genome sequence of the Campylobacter cuniculorum type strain LMG24588.</title>
        <authorList>
            <person name="Miller W.G."/>
            <person name="Yee E."/>
            <person name="Revez J."/>
            <person name="Bono J.L."/>
            <person name="Rossi M."/>
        </authorList>
    </citation>
    <scope>NUCLEOTIDE SEQUENCE [LARGE SCALE GENOMIC DNA]</scope>
    <source>
        <strain evidence="2 3">LMG 24588</strain>
    </source>
</reference>
<organism evidence="2 3">
    <name type="scientific">Campylobacter cuniculorum DSM 23162 = LMG 24588</name>
    <dbReference type="NCBI Taxonomy" id="1121267"/>
    <lineage>
        <taxon>Bacteria</taxon>
        <taxon>Pseudomonadati</taxon>
        <taxon>Campylobacterota</taxon>
        <taxon>Epsilonproteobacteria</taxon>
        <taxon>Campylobacterales</taxon>
        <taxon>Campylobacteraceae</taxon>
        <taxon>Campylobacter</taxon>
    </lineage>
</organism>
<feature type="coiled-coil region" evidence="1">
    <location>
        <begin position="101"/>
        <end position="130"/>
    </location>
</feature>
<evidence type="ECO:0000256" key="1">
    <source>
        <dbReference type="SAM" id="Coils"/>
    </source>
</evidence>
<name>A0A1W6BYE5_9BACT</name>
<proteinExistence type="predicted"/>
<gene>
    <name evidence="2" type="ORF">CCUN_1536</name>
</gene>
<sequence length="145" mass="17825">MKKNYWNALVTKENKRVFKRLEKLKASLISHSYRAMKRYDEQRLIDLALLLHKDFIHYGNDFILRHGALKLYRTKNYKDMEGYLVSLFYEGEDNKRKKALHRDLKERTRVLKLEKERKERTKEFDRLFNEPCLFERKDLECYETA</sequence>
<dbReference type="STRING" id="1121267.CCUN_1536"/>
<evidence type="ECO:0000313" key="2">
    <source>
        <dbReference type="EMBL" id="ARJ57119.1"/>
    </source>
</evidence>